<keyword evidence="3" id="KW-1185">Reference proteome</keyword>
<evidence type="ECO:0000313" key="3">
    <source>
        <dbReference type="Proteomes" id="UP000199501"/>
    </source>
</evidence>
<protein>
    <recommendedName>
        <fullName evidence="1">DUF1540 domain-containing protein</fullName>
    </recommendedName>
</protein>
<dbReference type="Proteomes" id="UP000199501">
    <property type="component" value="Unassembled WGS sequence"/>
</dbReference>
<dbReference type="RefSeq" id="WP_091446946.1">
    <property type="nucleotide sequence ID" value="NZ_FMZZ01000001.1"/>
</dbReference>
<dbReference type="AlphaFoldDB" id="A0A1G6IV27"/>
<feature type="domain" description="DUF1540" evidence="1">
    <location>
        <begin position="12"/>
        <end position="44"/>
    </location>
</feature>
<gene>
    <name evidence="2" type="ORF">SAMN05216174_101110</name>
</gene>
<dbReference type="InterPro" id="IPR011437">
    <property type="entry name" value="DUF1540"/>
</dbReference>
<dbReference type="OrthoDB" id="3213529at2"/>
<evidence type="ECO:0000259" key="1">
    <source>
        <dbReference type="Pfam" id="PF07561"/>
    </source>
</evidence>
<proteinExistence type="predicted"/>
<name>A0A1G6IV27_9PSEU</name>
<dbReference type="Pfam" id="PF07561">
    <property type="entry name" value="DUF1540"/>
    <property type="match status" value="2"/>
</dbReference>
<accession>A0A1G6IV27</accession>
<evidence type="ECO:0000313" key="2">
    <source>
        <dbReference type="EMBL" id="SDC10273.1"/>
    </source>
</evidence>
<feature type="domain" description="DUF1540" evidence="1">
    <location>
        <begin position="63"/>
        <end position="97"/>
    </location>
</feature>
<organism evidence="2 3">
    <name type="scientific">Actinokineospora iranica</name>
    <dbReference type="NCBI Taxonomy" id="1271860"/>
    <lineage>
        <taxon>Bacteria</taxon>
        <taxon>Bacillati</taxon>
        <taxon>Actinomycetota</taxon>
        <taxon>Actinomycetes</taxon>
        <taxon>Pseudonocardiales</taxon>
        <taxon>Pseudonocardiaceae</taxon>
        <taxon>Actinokineospora</taxon>
    </lineage>
</organism>
<dbReference type="EMBL" id="FMZZ01000001">
    <property type="protein sequence ID" value="SDC10273.1"/>
    <property type="molecule type" value="Genomic_DNA"/>
</dbReference>
<reference evidence="3" key="1">
    <citation type="submission" date="2016-10" db="EMBL/GenBank/DDBJ databases">
        <authorList>
            <person name="Varghese N."/>
            <person name="Submissions S."/>
        </authorList>
    </citation>
    <scope>NUCLEOTIDE SEQUENCE [LARGE SCALE GENOMIC DNA]</scope>
    <source>
        <strain evidence="3">IBRC-M 10403</strain>
    </source>
</reference>
<sequence>MSMTEMPAVSECTVTGCSYNHDIQCHAFAITVSGEDGAADCATFIPLARKGGLPRVVAQVGACSRSNCVHNSELECTAPGGIRVAPGDGSHDANCLTYQAASR</sequence>